<gene>
    <name evidence="2" type="ORF">B9Z19DRAFT_1070980</name>
</gene>
<comment type="caution">
    <text evidence="2">The sequence shown here is derived from an EMBL/GenBank/DDBJ whole genome shotgun (WGS) entry which is preliminary data.</text>
</comment>
<feature type="compositionally biased region" description="Basic and acidic residues" evidence="1">
    <location>
        <begin position="396"/>
        <end position="408"/>
    </location>
</feature>
<dbReference type="AlphaFoldDB" id="A0A2T7A8M2"/>
<dbReference type="Proteomes" id="UP000244722">
    <property type="component" value="Unassembled WGS sequence"/>
</dbReference>
<evidence type="ECO:0000313" key="2">
    <source>
        <dbReference type="EMBL" id="PUU84079.1"/>
    </source>
</evidence>
<feature type="compositionally biased region" description="Basic and acidic residues" evidence="1">
    <location>
        <begin position="143"/>
        <end position="152"/>
    </location>
</feature>
<keyword evidence="3" id="KW-1185">Reference proteome</keyword>
<feature type="region of interest" description="Disordered" evidence="1">
    <location>
        <begin position="356"/>
        <end position="434"/>
    </location>
</feature>
<accession>A0A2T7A8M2</accession>
<dbReference type="EMBL" id="NESQ01000004">
    <property type="protein sequence ID" value="PUU84079.1"/>
    <property type="molecule type" value="Genomic_DNA"/>
</dbReference>
<dbReference type="OrthoDB" id="5393604at2759"/>
<name>A0A2T7A8M2_TUBBO</name>
<reference evidence="2 3" key="1">
    <citation type="submission" date="2017-04" db="EMBL/GenBank/DDBJ databases">
        <title>Draft genome sequence of Tuber borchii Vittad., a whitish edible truffle.</title>
        <authorList>
            <consortium name="DOE Joint Genome Institute"/>
            <person name="Murat C."/>
            <person name="Kuo A."/>
            <person name="Barry K.W."/>
            <person name="Clum A."/>
            <person name="Dockter R.B."/>
            <person name="Fauchery L."/>
            <person name="Iotti M."/>
            <person name="Kohler A."/>
            <person name="Labutti K."/>
            <person name="Lindquist E.A."/>
            <person name="Lipzen A."/>
            <person name="Ohm R.A."/>
            <person name="Wang M."/>
            <person name="Grigoriev I.V."/>
            <person name="Zambonelli A."/>
            <person name="Martin F.M."/>
        </authorList>
    </citation>
    <scope>NUCLEOTIDE SEQUENCE [LARGE SCALE GENOMIC DNA]</scope>
    <source>
        <strain evidence="2 3">Tbo3840</strain>
    </source>
</reference>
<evidence type="ECO:0000256" key="1">
    <source>
        <dbReference type="SAM" id="MobiDB-lite"/>
    </source>
</evidence>
<protein>
    <submittedName>
        <fullName evidence="2">Uncharacterized protein</fullName>
    </submittedName>
</protein>
<feature type="region of interest" description="Disordered" evidence="1">
    <location>
        <begin position="135"/>
        <end position="203"/>
    </location>
</feature>
<sequence length="434" mass="49221">MPCREVYYEVDHTQTKAIILSNLHQFFLTTPNYSKFRTSQIFDIIFERIYIPTRTELVNAFYELIDAGMVPELKGIRMDKKERRKKREVLKERMRIRRGERANRVFPGVPWRKGGRSKRSLGEIRKAWLKNTQMGAVKNWSSGKREGHRAGAEDGSQSPPLPRAGARPKKRLPVIRRASRTKPHCIQSSPTPPPSDCMPPETALEPSIRLSNKPRHRTTVSYKDQRELLEAMHKLCLHSSFEFCKFRLRLDLTRNISDPAPFQLETLIKAIVTAWNTGKFDGSYINEDIGFGSGNAFWRAGWVAVARLYKWPMTNRRLLSILQTGEEFLDALLDERRVDMAGVLYEKAETMVRCASKGGSARETGSEVRSGAEAEIEIDSEPESERETDGQVESEEAGKLDSGVRVEIDAEPAARNSDSSDTETEGVSLVGYKG</sequence>
<evidence type="ECO:0000313" key="3">
    <source>
        <dbReference type="Proteomes" id="UP000244722"/>
    </source>
</evidence>
<proteinExistence type="predicted"/>
<organism evidence="2 3">
    <name type="scientific">Tuber borchii</name>
    <name type="common">White truffle</name>
    <dbReference type="NCBI Taxonomy" id="42251"/>
    <lineage>
        <taxon>Eukaryota</taxon>
        <taxon>Fungi</taxon>
        <taxon>Dikarya</taxon>
        <taxon>Ascomycota</taxon>
        <taxon>Pezizomycotina</taxon>
        <taxon>Pezizomycetes</taxon>
        <taxon>Pezizales</taxon>
        <taxon>Tuberaceae</taxon>
        <taxon>Tuber</taxon>
    </lineage>
</organism>
<feature type="compositionally biased region" description="Basic residues" evidence="1">
    <location>
        <begin position="166"/>
        <end position="183"/>
    </location>
</feature>